<dbReference type="GO" id="GO:0003676">
    <property type="term" value="F:nucleic acid binding"/>
    <property type="evidence" value="ECO:0007669"/>
    <property type="project" value="InterPro"/>
</dbReference>
<dbReference type="InterPro" id="IPR000467">
    <property type="entry name" value="G_patch_dom"/>
</dbReference>
<feature type="compositionally biased region" description="Basic residues" evidence="1">
    <location>
        <begin position="179"/>
        <end position="195"/>
    </location>
</feature>
<name>A0A5C3N278_9AGAM</name>
<reference evidence="3 4" key="1">
    <citation type="journal article" date="2019" name="Nat. Ecol. Evol.">
        <title>Megaphylogeny resolves global patterns of mushroom evolution.</title>
        <authorList>
            <person name="Varga T."/>
            <person name="Krizsan K."/>
            <person name="Foldi C."/>
            <person name="Dima B."/>
            <person name="Sanchez-Garcia M."/>
            <person name="Sanchez-Ramirez S."/>
            <person name="Szollosi G.J."/>
            <person name="Szarkandi J.G."/>
            <person name="Papp V."/>
            <person name="Albert L."/>
            <person name="Andreopoulos W."/>
            <person name="Angelini C."/>
            <person name="Antonin V."/>
            <person name="Barry K.W."/>
            <person name="Bougher N.L."/>
            <person name="Buchanan P."/>
            <person name="Buyck B."/>
            <person name="Bense V."/>
            <person name="Catcheside P."/>
            <person name="Chovatia M."/>
            <person name="Cooper J."/>
            <person name="Damon W."/>
            <person name="Desjardin D."/>
            <person name="Finy P."/>
            <person name="Geml J."/>
            <person name="Haridas S."/>
            <person name="Hughes K."/>
            <person name="Justo A."/>
            <person name="Karasinski D."/>
            <person name="Kautmanova I."/>
            <person name="Kiss B."/>
            <person name="Kocsube S."/>
            <person name="Kotiranta H."/>
            <person name="LaButti K.M."/>
            <person name="Lechner B.E."/>
            <person name="Liimatainen K."/>
            <person name="Lipzen A."/>
            <person name="Lukacs Z."/>
            <person name="Mihaltcheva S."/>
            <person name="Morgado L.N."/>
            <person name="Niskanen T."/>
            <person name="Noordeloos M.E."/>
            <person name="Ohm R.A."/>
            <person name="Ortiz-Santana B."/>
            <person name="Ovrebo C."/>
            <person name="Racz N."/>
            <person name="Riley R."/>
            <person name="Savchenko A."/>
            <person name="Shiryaev A."/>
            <person name="Soop K."/>
            <person name="Spirin V."/>
            <person name="Szebenyi C."/>
            <person name="Tomsovsky M."/>
            <person name="Tulloss R.E."/>
            <person name="Uehling J."/>
            <person name="Grigoriev I.V."/>
            <person name="Vagvolgyi C."/>
            <person name="Papp T."/>
            <person name="Martin F.M."/>
            <person name="Miettinen O."/>
            <person name="Hibbett D.S."/>
            <person name="Nagy L.G."/>
        </authorList>
    </citation>
    <scope>NUCLEOTIDE SEQUENCE [LARGE SCALE GENOMIC DNA]</scope>
    <source>
        <strain evidence="3 4">OMC1185</strain>
    </source>
</reference>
<dbReference type="Proteomes" id="UP000305948">
    <property type="component" value="Unassembled WGS sequence"/>
</dbReference>
<feature type="domain" description="G-patch" evidence="2">
    <location>
        <begin position="25"/>
        <end position="71"/>
    </location>
</feature>
<dbReference type="PROSITE" id="PS50174">
    <property type="entry name" value="G_PATCH"/>
    <property type="match status" value="1"/>
</dbReference>
<feature type="compositionally biased region" description="Basic and acidic residues" evidence="1">
    <location>
        <begin position="370"/>
        <end position="386"/>
    </location>
</feature>
<accession>A0A5C3N278</accession>
<sequence>MGLSGRKEKQRIPHDPRNLSWADNAAKFGQSYLQKFGWDTSKGLGANSDGRTSHIKVTQKLDMMGIGAQHQKDPNGIAWKQQNEFERLLRRLNAGNGQEENSDAEEGTDTKVKGFMKAGKSKEDEKAGEKRKEREEEGEEGRRKKKKKRRAVEEDAEKVEMAVDSEAGASDDERSEKKEKKKRDKREKSSKKRKEKKMELAESDEETVEVETKVEAKSLSESTSALAAITVTEKRIVSVRPMAHRARLIRSKRMAYQDSAAVSEILGLSRSASQTPAMSTPAENILTSPGVDTLHPLTTSSKSVMDYFKEKLLAKSSSGTATPTESGSETPAAPGLGMSRWRGGDEGEEAPRMGLGARSIMSTFMTPSSAERESAPLEDSLDKPVGDDEEKSAKRKKEKKEKKARKEKKKES</sequence>
<dbReference type="SMART" id="SM00443">
    <property type="entry name" value="G_patch"/>
    <property type="match status" value="1"/>
</dbReference>
<dbReference type="PANTHER" id="PTHR23149">
    <property type="entry name" value="G PATCH DOMAIN CONTAINING PROTEIN"/>
    <property type="match status" value="1"/>
</dbReference>
<keyword evidence="4" id="KW-1185">Reference proteome</keyword>
<dbReference type="InterPro" id="IPR050656">
    <property type="entry name" value="PINX1"/>
</dbReference>
<proteinExistence type="predicted"/>
<dbReference type="EMBL" id="ML213512">
    <property type="protein sequence ID" value="TFK51145.1"/>
    <property type="molecule type" value="Genomic_DNA"/>
</dbReference>
<gene>
    <name evidence="3" type="ORF">OE88DRAFT_1660489</name>
</gene>
<feature type="region of interest" description="Disordered" evidence="1">
    <location>
        <begin position="89"/>
        <end position="209"/>
    </location>
</feature>
<evidence type="ECO:0000313" key="4">
    <source>
        <dbReference type="Proteomes" id="UP000305948"/>
    </source>
</evidence>
<dbReference type="AlphaFoldDB" id="A0A5C3N278"/>
<evidence type="ECO:0000259" key="2">
    <source>
        <dbReference type="PROSITE" id="PS50174"/>
    </source>
</evidence>
<evidence type="ECO:0000256" key="1">
    <source>
        <dbReference type="SAM" id="MobiDB-lite"/>
    </source>
</evidence>
<feature type="compositionally biased region" description="Polar residues" evidence="1">
    <location>
        <begin position="360"/>
        <end position="369"/>
    </location>
</feature>
<feature type="compositionally biased region" description="Basic and acidic residues" evidence="1">
    <location>
        <begin position="342"/>
        <end position="351"/>
    </location>
</feature>
<feature type="compositionally biased region" description="Basic residues" evidence="1">
    <location>
        <begin position="393"/>
        <end position="412"/>
    </location>
</feature>
<protein>
    <recommendedName>
        <fullName evidence="2">G-patch domain-containing protein</fullName>
    </recommendedName>
</protein>
<feature type="region of interest" description="Disordered" evidence="1">
    <location>
        <begin position="315"/>
        <end position="412"/>
    </location>
</feature>
<evidence type="ECO:0000313" key="3">
    <source>
        <dbReference type="EMBL" id="TFK51145.1"/>
    </source>
</evidence>
<organism evidence="3 4">
    <name type="scientific">Heliocybe sulcata</name>
    <dbReference type="NCBI Taxonomy" id="5364"/>
    <lineage>
        <taxon>Eukaryota</taxon>
        <taxon>Fungi</taxon>
        <taxon>Dikarya</taxon>
        <taxon>Basidiomycota</taxon>
        <taxon>Agaricomycotina</taxon>
        <taxon>Agaricomycetes</taxon>
        <taxon>Gloeophyllales</taxon>
        <taxon>Gloeophyllaceae</taxon>
        <taxon>Heliocybe</taxon>
    </lineage>
</organism>
<feature type="compositionally biased region" description="Basic and acidic residues" evidence="1">
    <location>
        <begin position="120"/>
        <end position="135"/>
    </location>
</feature>
<feature type="compositionally biased region" description="Polar residues" evidence="1">
    <location>
        <begin position="315"/>
        <end position="329"/>
    </location>
</feature>
<dbReference type="Pfam" id="PF01585">
    <property type="entry name" value="G-patch"/>
    <property type="match status" value="1"/>
</dbReference>
<dbReference type="OrthoDB" id="29523at2759"/>
<dbReference type="STRING" id="5364.A0A5C3N278"/>